<dbReference type="Proteomes" id="UP000004095">
    <property type="component" value="Unassembled WGS sequence"/>
</dbReference>
<reference evidence="3 4" key="1">
    <citation type="submission" date="2007-01" db="EMBL/GenBank/DDBJ databases">
        <authorList>
            <person name="Haygood M."/>
            <person name="Podell S."/>
            <person name="Anderson C."/>
            <person name="Hopkinson B."/>
            <person name="Roe K."/>
            <person name="Barbeau K."/>
            <person name="Gaasterland T."/>
            <person name="Ferriera S."/>
            <person name="Johnson J."/>
            <person name="Kravitz S."/>
            <person name="Beeson K."/>
            <person name="Sutton G."/>
            <person name="Rogers Y.-H."/>
            <person name="Friedman R."/>
            <person name="Frazier M."/>
            <person name="Venter J.C."/>
        </authorList>
    </citation>
    <scope>NUCLEOTIDE SEQUENCE [LARGE SCALE GENOMIC DNA]</scope>
    <source>
        <strain evidence="3 4">ATCC 23134</strain>
    </source>
</reference>
<organism evidence="3 4">
    <name type="scientific">Microscilla marina ATCC 23134</name>
    <dbReference type="NCBI Taxonomy" id="313606"/>
    <lineage>
        <taxon>Bacteria</taxon>
        <taxon>Pseudomonadati</taxon>
        <taxon>Bacteroidota</taxon>
        <taxon>Cytophagia</taxon>
        <taxon>Cytophagales</taxon>
        <taxon>Microscillaceae</taxon>
        <taxon>Microscilla</taxon>
    </lineage>
</organism>
<keyword evidence="4" id="KW-1185">Reference proteome</keyword>
<evidence type="ECO:0000259" key="1">
    <source>
        <dbReference type="Pfam" id="PF06452"/>
    </source>
</evidence>
<dbReference type="SUPFAM" id="SSF49344">
    <property type="entry name" value="CBD9-like"/>
    <property type="match status" value="1"/>
</dbReference>
<feature type="domain" description="Carbohydrate-binding" evidence="1">
    <location>
        <begin position="26"/>
        <end position="184"/>
    </location>
</feature>
<dbReference type="GO" id="GO:0016052">
    <property type="term" value="P:carbohydrate catabolic process"/>
    <property type="evidence" value="ECO:0007669"/>
    <property type="project" value="InterPro"/>
</dbReference>
<name>A1ZY97_MICM2</name>
<evidence type="ECO:0000313" key="3">
    <source>
        <dbReference type="EMBL" id="EAY24663.1"/>
    </source>
</evidence>
<dbReference type="Gene3D" id="2.60.40.1190">
    <property type="match status" value="1"/>
</dbReference>
<dbReference type="AlphaFoldDB" id="A1ZY97"/>
<evidence type="ECO:0000313" key="4">
    <source>
        <dbReference type="Proteomes" id="UP000004095"/>
    </source>
</evidence>
<dbReference type="InterPro" id="IPR045670">
    <property type="entry name" value="DUF5916"/>
</dbReference>
<dbReference type="Pfam" id="PF06452">
    <property type="entry name" value="CBM9_1"/>
    <property type="match status" value="1"/>
</dbReference>
<dbReference type="GO" id="GO:0030246">
    <property type="term" value="F:carbohydrate binding"/>
    <property type="evidence" value="ECO:0007669"/>
    <property type="project" value="InterPro"/>
</dbReference>
<dbReference type="InterPro" id="IPR010502">
    <property type="entry name" value="Carb-bd_dom_fam9"/>
</dbReference>
<evidence type="ECO:0000259" key="2">
    <source>
        <dbReference type="Pfam" id="PF19313"/>
    </source>
</evidence>
<gene>
    <name evidence="3" type="ORF">M23134_00615</name>
</gene>
<feature type="domain" description="DUF5916" evidence="2">
    <location>
        <begin position="219"/>
        <end position="818"/>
    </location>
</feature>
<proteinExistence type="predicted"/>
<accession>A1ZY97</accession>
<dbReference type="CDD" id="cd09618">
    <property type="entry name" value="CBM9_like_2"/>
    <property type="match status" value="1"/>
</dbReference>
<dbReference type="EMBL" id="AAWS01000064">
    <property type="protein sequence ID" value="EAY24663.1"/>
    <property type="molecule type" value="Genomic_DNA"/>
</dbReference>
<dbReference type="eggNOG" id="COG2091">
    <property type="taxonomic scope" value="Bacteria"/>
</dbReference>
<sequence>MSWAKPPKTKKPNSLKAVKIKNKPTIDGKLDDEVWVRDPSFYVGNFIQTRPSNGKPSAQKTEIKVIYDDFAIYISAKMYDSEPNKILKEFGQRDSEGKNSDYFSVSFDTYNKQQNAFSFIVSAAGVQTDKFISARNEDVNWNAVWKSAVKITDEGWTAELEIPYSALRFPRDANQTWGVNFMRRVQRNQETSYWNHVDASLSGFVNQFGQLTGLKNIKPPVRLFLLPYASFSSRYDDTNGNSNTYGGGMDLKYGISESFTLDMSLVPDFSQVQSDNVVLNLSPFEVRFQENRPFFTEGTELFNKGGLFYSRRVGQSSFDLKDELGENEEVDKWPGETQLINATKLSGRTKGGLGIGIFNAVTKASYARVKDTETGETRTVLVDPLTNYNTFVLDQNLPNNSNISFINTNVSRAGGFTHANVTGTDFRFHNKKNTYRLQGFAAVSQRYTRDSESGSYIPDLGYKYNISFSKVRGKFRFWMNRNVESDNYNPNDMGFLQAPNEVSHNAEVGYMTFKPKGILNRFNWWTGTWHRMLYKPFTFNQFGLWTNMNFNFTNFWYAGFNLNTTPVDNYDYFSPRVEGRFFKRLPAHEVNFWAGTDSRKKFRLTGYGGTWARPDWKQQDTWFGIRPRYRVNNKLSFIHDFNYTRRNNERNWATNVTDDNDHTHIVYGRRDVRNITNTFTLDYAFNRLTNFRLRIRHYWSNVIYDKLYLLQQNGELLADQATLKSLETNSEGVSEAVTHNQDFNAFNIDFVFNLQFAPGSFLTLVYKNAVSNFLSGREVNDFSFERNFRNNVMNAPQVNTFSAKVIYFLDYLYVKKLFK</sequence>
<comment type="caution">
    <text evidence="3">The sequence shown here is derived from an EMBL/GenBank/DDBJ whole genome shotgun (WGS) entry which is preliminary data.</text>
</comment>
<dbReference type="GO" id="GO:0004553">
    <property type="term" value="F:hydrolase activity, hydrolyzing O-glycosyl compounds"/>
    <property type="evidence" value="ECO:0007669"/>
    <property type="project" value="InterPro"/>
</dbReference>
<dbReference type="Pfam" id="PF19313">
    <property type="entry name" value="DUF5916"/>
    <property type="match status" value="1"/>
</dbReference>
<protein>
    <submittedName>
        <fullName evidence="3">Uncharacterized protein</fullName>
    </submittedName>
</protein>